<evidence type="ECO:0000256" key="6">
    <source>
        <dbReference type="ARBA" id="ARBA00022989"/>
    </source>
</evidence>
<dbReference type="InterPro" id="IPR002523">
    <property type="entry name" value="MgTranspt_CorA/ZnTranspt_ZntB"/>
</dbReference>
<evidence type="ECO:0000256" key="2">
    <source>
        <dbReference type="ARBA" id="ARBA00009765"/>
    </source>
</evidence>
<dbReference type="SUPFAM" id="SSF144083">
    <property type="entry name" value="Magnesium transport protein CorA, transmembrane region"/>
    <property type="match status" value="1"/>
</dbReference>
<evidence type="ECO:0000256" key="3">
    <source>
        <dbReference type="ARBA" id="ARBA00022448"/>
    </source>
</evidence>
<dbReference type="GO" id="GO:0005886">
    <property type="term" value="C:plasma membrane"/>
    <property type="evidence" value="ECO:0007669"/>
    <property type="project" value="UniProtKB-SubCell"/>
</dbReference>
<feature type="region of interest" description="Disordered" evidence="8">
    <location>
        <begin position="41"/>
        <end position="73"/>
    </location>
</feature>
<evidence type="ECO:0000256" key="4">
    <source>
        <dbReference type="ARBA" id="ARBA00022475"/>
    </source>
</evidence>
<evidence type="ECO:0000313" key="10">
    <source>
        <dbReference type="EMBL" id="EFM10531.1"/>
    </source>
</evidence>
<proteinExistence type="inferred from homology"/>
<dbReference type="GO" id="GO:0050897">
    <property type="term" value="F:cobalt ion binding"/>
    <property type="evidence" value="ECO:0007669"/>
    <property type="project" value="TreeGrafter"/>
</dbReference>
<feature type="compositionally biased region" description="Low complexity" evidence="8">
    <location>
        <begin position="56"/>
        <end position="70"/>
    </location>
</feature>
<dbReference type="InterPro" id="IPR045861">
    <property type="entry name" value="CorA_cytoplasmic_dom"/>
</dbReference>
<keyword evidence="11" id="KW-1185">Reference proteome</keyword>
<dbReference type="OrthoDB" id="9803416at2"/>
<dbReference type="PANTHER" id="PTHR46494:SF2">
    <property type="entry name" value="MAGNESIUM TRANSPORT PROTEIN CORA"/>
    <property type="match status" value="1"/>
</dbReference>
<evidence type="ECO:0000256" key="7">
    <source>
        <dbReference type="ARBA" id="ARBA00023136"/>
    </source>
</evidence>
<dbReference type="PANTHER" id="PTHR46494">
    <property type="entry name" value="CORA FAMILY METAL ION TRANSPORTER (EUROFUNG)"/>
    <property type="match status" value="1"/>
</dbReference>
<dbReference type="EMBL" id="AEDD01000006">
    <property type="protein sequence ID" value="EFM10531.1"/>
    <property type="molecule type" value="Genomic_DNA"/>
</dbReference>
<dbReference type="GO" id="GO:0015095">
    <property type="term" value="F:magnesium ion transmembrane transporter activity"/>
    <property type="evidence" value="ECO:0007669"/>
    <property type="project" value="TreeGrafter"/>
</dbReference>
<keyword evidence="7 9" id="KW-0472">Membrane</keyword>
<keyword evidence="5 9" id="KW-0812">Transmembrane</keyword>
<evidence type="ECO:0000256" key="5">
    <source>
        <dbReference type="ARBA" id="ARBA00022692"/>
    </source>
</evidence>
<dbReference type="InterPro" id="IPR045863">
    <property type="entry name" value="CorA_TM1_TM2"/>
</dbReference>
<feature type="compositionally biased region" description="Polar residues" evidence="8">
    <location>
        <begin position="401"/>
        <end position="412"/>
    </location>
</feature>
<protein>
    <submittedName>
        <fullName evidence="10">Mg2 transporter protein CorA family protein</fullName>
    </submittedName>
</protein>
<keyword evidence="3" id="KW-0813">Transport</keyword>
<comment type="similarity">
    <text evidence="2">Belongs to the CorA metal ion transporter (MIT) (TC 1.A.35) family.</text>
</comment>
<dbReference type="STRING" id="717606.PaecuDRAFT_2441"/>
<gene>
    <name evidence="10" type="ORF">PaecuDRAFT_2441</name>
</gene>
<evidence type="ECO:0000256" key="1">
    <source>
        <dbReference type="ARBA" id="ARBA00004651"/>
    </source>
</evidence>
<dbReference type="CDD" id="cd12821">
    <property type="entry name" value="EcCorA_ZntB-like"/>
    <property type="match status" value="1"/>
</dbReference>
<accession>E0I9V4</accession>
<feature type="region of interest" description="Disordered" evidence="8">
    <location>
        <begin position="369"/>
        <end position="423"/>
    </location>
</feature>
<dbReference type="Gene3D" id="1.20.58.340">
    <property type="entry name" value="Magnesium transport protein CorA, transmembrane region"/>
    <property type="match status" value="1"/>
</dbReference>
<dbReference type="eggNOG" id="COG0598">
    <property type="taxonomic scope" value="Bacteria"/>
</dbReference>
<feature type="compositionally biased region" description="Basic residues" evidence="8">
    <location>
        <begin position="375"/>
        <end position="392"/>
    </location>
</feature>
<dbReference type="AlphaFoldDB" id="E0I9V4"/>
<evidence type="ECO:0000313" key="11">
    <source>
        <dbReference type="Proteomes" id="UP000005387"/>
    </source>
</evidence>
<dbReference type="GO" id="GO:0015087">
    <property type="term" value="F:cobalt ion transmembrane transporter activity"/>
    <property type="evidence" value="ECO:0007669"/>
    <property type="project" value="TreeGrafter"/>
</dbReference>
<feature type="compositionally biased region" description="Basic and acidic residues" evidence="8">
    <location>
        <begin position="414"/>
        <end position="423"/>
    </location>
</feature>
<name>E0I9V4_9BACL</name>
<feature type="transmembrane region" description="Helical" evidence="9">
    <location>
        <begin position="333"/>
        <end position="353"/>
    </location>
</feature>
<evidence type="ECO:0000256" key="9">
    <source>
        <dbReference type="SAM" id="Phobius"/>
    </source>
</evidence>
<dbReference type="GO" id="GO:0000287">
    <property type="term" value="F:magnesium ion binding"/>
    <property type="evidence" value="ECO:0007669"/>
    <property type="project" value="TreeGrafter"/>
</dbReference>
<keyword evidence="4" id="KW-1003">Cell membrane</keyword>
<feature type="transmembrane region" description="Helical" evidence="9">
    <location>
        <begin position="302"/>
        <end position="321"/>
    </location>
</feature>
<sequence>MNERMFRFPSGWEWLQLRQPFEPEQALPSPDIAWIDREENLPASSQLPPRSKRQGANKAAAAGGTVQAEASQSQLNRVEANARLLALKQRMPECAAWLDDCFERSSNHIVVHRLDDGQSVLYGSLLIQQTSDKADIQPLRFWVTQQKLVTIHEDWRLSIRTQQAPWDTQLNQCATGGEAFLTALSALLEPLHHGLDGFEARLSHLEHAMRKRNRMNLMTAIFDRRYDLLHWSHLYMPIKELFDAMQETFVGALAETDAHIRLQHKLERIGSLLAAYAAEIDTLISMDDAISSFRGNDIMKTLTIFTVLFMPATIAGTLWGMNFRKLPWSDEPWGFIGMCLVVILCTAGIYLWFWRKGWTGDLLNTKLPSQEHAAKQPRKKRSKRQQRRSSKAKKIDERSPSTKVLLSGSASEHSVIDKPRGRS</sequence>
<dbReference type="RefSeq" id="WP_006038435.1">
    <property type="nucleotide sequence ID" value="NZ_AEDD01000006.1"/>
</dbReference>
<organism evidence="10 11">
    <name type="scientific">Paenibacillus curdlanolyticus YK9</name>
    <dbReference type="NCBI Taxonomy" id="717606"/>
    <lineage>
        <taxon>Bacteria</taxon>
        <taxon>Bacillati</taxon>
        <taxon>Bacillota</taxon>
        <taxon>Bacilli</taxon>
        <taxon>Bacillales</taxon>
        <taxon>Paenibacillaceae</taxon>
        <taxon>Paenibacillus</taxon>
    </lineage>
</organism>
<dbReference type="Pfam" id="PF01544">
    <property type="entry name" value="CorA"/>
    <property type="match status" value="1"/>
</dbReference>
<comment type="subcellular location">
    <subcellularLocation>
        <location evidence="1">Cell membrane</location>
        <topology evidence="1">Multi-pass membrane protein</topology>
    </subcellularLocation>
</comment>
<reference evidence="10 11" key="1">
    <citation type="submission" date="2010-07" db="EMBL/GenBank/DDBJ databases">
        <title>The draft genome of Paenibacillus curdlanolyticus YK9.</title>
        <authorList>
            <consortium name="US DOE Joint Genome Institute (JGI-PGF)"/>
            <person name="Lucas S."/>
            <person name="Copeland A."/>
            <person name="Lapidus A."/>
            <person name="Cheng J.-F."/>
            <person name="Bruce D."/>
            <person name="Goodwin L."/>
            <person name="Pitluck S."/>
            <person name="Land M.L."/>
            <person name="Hauser L."/>
            <person name="Chang Y.-J."/>
            <person name="Jeffries C."/>
            <person name="Anderson I.J."/>
            <person name="Johnson E."/>
            <person name="Loganathan U."/>
            <person name="Mulhopadhyay B."/>
            <person name="Kyrpides N."/>
            <person name="Woyke T.J."/>
        </authorList>
    </citation>
    <scope>NUCLEOTIDE SEQUENCE [LARGE SCALE GENOMIC DNA]</scope>
    <source>
        <strain evidence="10 11">YK9</strain>
    </source>
</reference>
<dbReference type="Proteomes" id="UP000005387">
    <property type="component" value="Unassembled WGS sequence"/>
</dbReference>
<keyword evidence="6 9" id="KW-1133">Transmembrane helix</keyword>
<evidence type="ECO:0000256" key="8">
    <source>
        <dbReference type="SAM" id="MobiDB-lite"/>
    </source>
</evidence>
<dbReference type="SUPFAM" id="SSF143865">
    <property type="entry name" value="CorA soluble domain-like"/>
    <property type="match status" value="1"/>
</dbReference>